<reference evidence="2" key="1">
    <citation type="submission" date="2016-01" db="EMBL/GenBank/DDBJ databases">
        <title>Reference transcriptome for the parasite Schistocephalus solidus: insights into the molecular evolution of parasitism.</title>
        <authorList>
            <person name="Hebert F.O."/>
            <person name="Grambauer S."/>
            <person name="Barber I."/>
            <person name="Landry C.R."/>
            <person name="Aubin-Horth N."/>
        </authorList>
    </citation>
    <scope>NUCLEOTIDE SEQUENCE</scope>
</reference>
<sequence length="134" mass="14296">FWSGGIHWTPAAVIRATRLSCVTIGSSCAVSNTWRGLTTSISESSSSRLRKTSLHASCRDCGYIVVTRGAAIHVTKLSLIRVSEGVGARLPSWSSRIFSSQFESVSLAASVIRLPKGSVPRLSSTRSVNSASDR</sequence>
<feature type="signal peptide" evidence="1">
    <location>
        <begin position="1"/>
        <end position="16"/>
    </location>
</feature>
<protein>
    <submittedName>
        <fullName evidence="2">Uncharacterized protein</fullName>
    </submittedName>
</protein>
<evidence type="ECO:0000313" key="2">
    <source>
        <dbReference type="EMBL" id="JAP38952.1"/>
    </source>
</evidence>
<gene>
    <name evidence="2" type="ORF">TR128117</name>
</gene>
<organism evidence="2">
    <name type="scientific">Schistocephalus solidus</name>
    <name type="common">Tapeworm</name>
    <dbReference type="NCBI Taxonomy" id="70667"/>
    <lineage>
        <taxon>Eukaryota</taxon>
        <taxon>Metazoa</taxon>
        <taxon>Spiralia</taxon>
        <taxon>Lophotrochozoa</taxon>
        <taxon>Platyhelminthes</taxon>
        <taxon>Cestoda</taxon>
        <taxon>Eucestoda</taxon>
        <taxon>Diphyllobothriidea</taxon>
        <taxon>Diphyllobothriidae</taxon>
        <taxon>Schistocephalus</taxon>
    </lineage>
</organism>
<dbReference type="AlphaFoldDB" id="A0A0X3NT87"/>
<proteinExistence type="predicted"/>
<accession>A0A0X3NT87</accession>
<evidence type="ECO:0000256" key="1">
    <source>
        <dbReference type="SAM" id="SignalP"/>
    </source>
</evidence>
<feature type="chain" id="PRO_5007050715" evidence="1">
    <location>
        <begin position="17"/>
        <end position="134"/>
    </location>
</feature>
<name>A0A0X3NT87_SCHSO</name>
<dbReference type="EMBL" id="GEEE01024273">
    <property type="protein sequence ID" value="JAP38952.1"/>
    <property type="molecule type" value="Transcribed_RNA"/>
</dbReference>
<keyword evidence="1" id="KW-0732">Signal</keyword>
<feature type="non-terminal residue" evidence="2">
    <location>
        <position position="1"/>
    </location>
</feature>